<evidence type="ECO:0000256" key="2">
    <source>
        <dbReference type="RuleBase" id="RU003616"/>
    </source>
</evidence>
<dbReference type="SUPFAM" id="SSF49764">
    <property type="entry name" value="HSP20-like chaperones"/>
    <property type="match status" value="1"/>
</dbReference>
<feature type="domain" description="SHSP" evidence="3">
    <location>
        <begin position="21"/>
        <end position="135"/>
    </location>
</feature>
<organism evidence="4 5">
    <name type="scientific">Lacisediminihabitans profunda</name>
    <dbReference type="NCBI Taxonomy" id="2594790"/>
    <lineage>
        <taxon>Bacteria</taxon>
        <taxon>Bacillati</taxon>
        <taxon>Actinomycetota</taxon>
        <taxon>Actinomycetes</taxon>
        <taxon>Micrococcales</taxon>
        <taxon>Microbacteriaceae</taxon>
        <taxon>Lacisediminihabitans</taxon>
    </lineage>
</organism>
<evidence type="ECO:0000259" key="3">
    <source>
        <dbReference type="PROSITE" id="PS01031"/>
    </source>
</evidence>
<evidence type="ECO:0000313" key="4">
    <source>
        <dbReference type="EMBL" id="TXN32805.1"/>
    </source>
</evidence>
<accession>A0A5C8UW60</accession>
<dbReference type="AlphaFoldDB" id="A0A5C8UW60"/>
<dbReference type="InterPro" id="IPR008978">
    <property type="entry name" value="HSP20-like_chaperone"/>
</dbReference>
<sequence>MAVFVDTFRNVDGVLALQFDGHGHPWSVPTTALREDDRVIVCAEIPGVERESTEVDIDVAGECLTIRVNGSRADALTARRLTSEWASVPVTPELGSAEALDLDSMTASYEDGSLRIEIPVVSRPAKRRLSVPRVAPVATVEVSPLSFNAVSPFPRR</sequence>
<dbReference type="CDD" id="cd06464">
    <property type="entry name" value="ACD_sHsps-like"/>
    <property type="match status" value="1"/>
</dbReference>
<dbReference type="PROSITE" id="PS01031">
    <property type="entry name" value="SHSP"/>
    <property type="match status" value="1"/>
</dbReference>
<comment type="caution">
    <text evidence="4">The sequence shown here is derived from an EMBL/GenBank/DDBJ whole genome shotgun (WGS) entry which is preliminary data.</text>
</comment>
<gene>
    <name evidence="4" type="ORF">FVP33_00090</name>
</gene>
<name>A0A5C8UW60_9MICO</name>
<comment type="similarity">
    <text evidence="1 2">Belongs to the small heat shock protein (HSP20) family.</text>
</comment>
<dbReference type="Pfam" id="PF00011">
    <property type="entry name" value="HSP20"/>
    <property type="match status" value="1"/>
</dbReference>
<dbReference type="Gene3D" id="2.60.40.790">
    <property type="match status" value="1"/>
</dbReference>
<evidence type="ECO:0000313" key="5">
    <source>
        <dbReference type="Proteomes" id="UP000321379"/>
    </source>
</evidence>
<keyword evidence="5" id="KW-1185">Reference proteome</keyword>
<reference evidence="4 5" key="1">
    <citation type="submission" date="2019-08" db="EMBL/GenBank/DDBJ databases">
        <title>Bacterial whole genome sequence for Glaciihabitans sp. CHu50b-6-2.</title>
        <authorList>
            <person name="Jin L."/>
        </authorList>
    </citation>
    <scope>NUCLEOTIDE SEQUENCE [LARGE SCALE GENOMIC DNA]</scope>
    <source>
        <strain evidence="4 5">CHu50b-6-2</strain>
    </source>
</reference>
<protein>
    <submittedName>
        <fullName evidence="4">Hsp20/alpha crystallin family protein</fullName>
    </submittedName>
</protein>
<proteinExistence type="inferred from homology"/>
<evidence type="ECO:0000256" key="1">
    <source>
        <dbReference type="PROSITE-ProRule" id="PRU00285"/>
    </source>
</evidence>
<dbReference type="EMBL" id="VRMG01000001">
    <property type="protein sequence ID" value="TXN32805.1"/>
    <property type="molecule type" value="Genomic_DNA"/>
</dbReference>
<dbReference type="RefSeq" id="WP_147781607.1">
    <property type="nucleotide sequence ID" value="NZ_VRMG01000001.1"/>
</dbReference>
<dbReference type="InterPro" id="IPR002068">
    <property type="entry name" value="A-crystallin/Hsp20_dom"/>
</dbReference>
<dbReference type="Proteomes" id="UP000321379">
    <property type="component" value="Unassembled WGS sequence"/>
</dbReference>